<gene>
    <name evidence="1" type="ORF">PLEPLA_LOCUS38520</name>
</gene>
<dbReference type="Proteomes" id="UP001153269">
    <property type="component" value="Unassembled WGS sequence"/>
</dbReference>
<sequence>MNHTHAKCEVLACYKYLRVARQFQHPWHGNLSPSSGPMLGHLSPVWEGCSQRALPEGWSDQVGTLVQSMFHCLLLDSHCSFSTCCFGSFLPSSLHSFLPFVFLVPHQSLSPASSSSSQYAVNIHLAFSLRSHM</sequence>
<evidence type="ECO:0000313" key="2">
    <source>
        <dbReference type="Proteomes" id="UP001153269"/>
    </source>
</evidence>
<comment type="caution">
    <text evidence="1">The sequence shown here is derived from an EMBL/GenBank/DDBJ whole genome shotgun (WGS) entry which is preliminary data.</text>
</comment>
<evidence type="ECO:0000313" key="1">
    <source>
        <dbReference type="EMBL" id="CAB1450828.1"/>
    </source>
</evidence>
<name>A0A9N7VH38_PLEPL</name>
<keyword evidence="2" id="KW-1185">Reference proteome</keyword>
<protein>
    <submittedName>
        <fullName evidence="1">Uncharacterized protein</fullName>
    </submittedName>
</protein>
<accession>A0A9N7VH38</accession>
<reference evidence="1" key="1">
    <citation type="submission" date="2020-03" db="EMBL/GenBank/DDBJ databases">
        <authorList>
            <person name="Weist P."/>
        </authorList>
    </citation>
    <scope>NUCLEOTIDE SEQUENCE</scope>
</reference>
<dbReference type="EMBL" id="CADEAL010004069">
    <property type="protein sequence ID" value="CAB1450828.1"/>
    <property type="molecule type" value="Genomic_DNA"/>
</dbReference>
<proteinExistence type="predicted"/>
<dbReference type="AlphaFoldDB" id="A0A9N7VH38"/>
<organism evidence="1 2">
    <name type="scientific">Pleuronectes platessa</name>
    <name type="common">European plaice</name>
    <dbReference type="NCBI Taxonomy" id="8262"/>
    <lineage>
        <taxon>Eukaryota</taxon>
        <taxon>Metazoa</taxon>
        <taxon>Chordata</taxon>
        <taxon>Craniata</taxon>
        <taxon>Vertebrata</taxon>
        <taxon>Euteleostomi</taxon>
        <taxon>Actinopterygii</taxon>
        <taxon>Neopterygii</taxon>
        <taxon>Teleostei</taxon>
        <taxon>Neoteleostei</taxon>
        <taxon>Acanthomorphata</taxon>
        <taxon>Carangaria</taxon>
        <taxon>Pleuronectiformes</taxon>
        <taxon>Pleuronectoidei</taxon>
        <taxon>Pleuronectidae</taxon>
        <taxon>Pleuronectes</taxon>
    </lineage>
</organism>